<keyword evidence="2 10" id="KW-1003">Cell membrane</keyword>
<comment type="similarity">
    <text evidence="7 10">Belongs to the fluoride channel Fluc/FEX (TC 1.A.43) family.</text>
</comment>
<evidence type="ECO:0000256" key="7">
    <source>
        <dbReference type="ARBA" id="ARBA00035120"/>
    </source>
</evidence>
<evidence type="ECO:0000256" key="3">
    <source>
        <dbReference type="ARBA" id="ARBA00022692"/>
    </source>
</evidence>
<keyword evidence="10" id="KW-0915">Sodium</keyword>
<evidence type="ECO:0000313" key="11">
    <source>
        <dbReference type="EMBL" id="AMT92942.1"/>
    </source>
</evidence>
<keyword evidence="10" id="KW-0479">Metal-binding</keyword>
<proteinExistence type="inferred from homology"/>
<keyword evidence="3 10" id="KW-0812">Transmembrane</keyword>
<dbReference type="GO" id="GO:0005886">
    <property type="term" value="C:plasma membrane"/>
    <property type="evidence" value="ECO:0007669"/>
    <property type="project" value="UniProtKB-SubCell"/>
</dbReference>
<dbReference type="GO" id="GO:0046872">
    <property type="term" value="F:metal ion binding"/>
    <property type="evidence" value="ECO:0007669"/>
    <property type="project" value="UniProtKB-KW"/>
</dbReference>
<feature type="transmembrane region" description="Helical" evidence="10">
    <location>
        <begin position="41"/>
        <end position="64"/>
    </location>
</feature>
<evidence type="ECO:0000313" key="12">
    <source>
        <dbReference type="Proteomes" id="UP000075950"/>
    </source>
</evidence>
<feature type="binding site" evidence="10">
    <location>
        <position position="89"/>
    </location>
    <ligand>
        <name>Na(+)</name>
        <dbReference type="ChEBI" id="CHEBI:29101"/>
        <note>structural</note>
    </ligand>
</feature>
<reference evidence="12" key="1">
    <citation type="submission" date="2016-03" db="EMBL/GenBank/DDBJ databases">
        <authorList>
            <person name="Ploux O."/>
        </authorList>
    </citation>
    <scope>NUCLEOTIDE SEQUENCE [LARGE SCALE GENOMIC DNA]</scope>
    <source>
        <strain evidence="12">BS258</strain>
    </source>
</reference>
<dbReference type="PANTHER" id="PTHR28259">
    <property type="entry name" value="FLUORIDE EXPORT PROTEIN 1-RELATED"/>
    <property type="match status" value="1"/>
</dbReference>
<feature type="transmembrane region" description="Helical" evidence="10">
    <location>
        <begin position="76"/>
        <end position="95"/>
    </location>
</feature>
<evidence type="ECO:0000256" key="4">
    <source>
        <dbReference type="ARBA" id="ARBA00022989"/>
    </source>
</evidence>
<dbReference type="AlphaFoldDB" id="A0A142NK65"/>
<feature type="transmembrane region" description="Helical" evidence="10">
    <location>
        <begin position="12"/>
        <end position="35"/>
    </location>
</feature>
<evidence type="ECO:0000256" key="10">
    <source>
        <dbReference type="HAMAP-Rule" id="MF_00454"/>
    </source>
</evidence>
<keyword evidence="4 10" id="KW-1133">Transmembrane helix</keyword>
<dbReference type="GO" id="GO:0062054">
    <property type="term" value="F:fluoride channel activity"/>
    <property type="evidence" value="ECO:0007669"/>
    <property type="project" value="UniProtKB-UniRule"/>
</dbReference>
<comment type="activity regulation">
    <text evidence="10">Na(+) is not transported, but it plays an essential structural role and its presence is essential for fluoride channel function.</text>
</comment>
<keyword evidence="10" id="KW-0813">Transport</keyword>
<keyword evidence="5 10" id="KW-0472">Membrane</keyword>
<dbReference type="Pfam" id="PF02537">
    <property type="entry name" value="CRCB"/>
    <property type="match status" value="1"/>
</dbReference>
<evidence type="ECO:0000256" key="5">
    <source>
        <dbReference type="ARBA" id="ARBA00023136"/>
    </source>
</evidence>
<gene>
    <name evidence="10" type="primary">fluC</name>
    <name evidence="10" type="synonym">crcB</name>
    <name evidence="11" type="ORF">A2T55_03355</name>
</gene>
<dbReference type="HAMAP" id="MF_00454">
    <property type="entry name" value="FluC"/>
    <property type="match status" value="1"/>
</dbReference>
<keyword evidence="6 10" id="KW-0407">Ion channel</keyword>
<dbReference type="Proteomes" id="UP000075950">
    <property type="component" value="Chromosome"/>
</dbReference>
<dbReference type="RefSeq" id="WP_062860845.1">
    <property type="nucleotide sequence ID" value="NZ_CP014869.1"/>
</dbReference>
<dbReference type="GO" id="GO:0140114">
    <property type="term" value="P:cellular detoxification of fluoride"/>
    <property type="evidence" value="ECO:0007669"/>
    <property type="project" value="UniProtKB-UniRule"/>
</dbReference>
<organism evidence="11 12">
    <name type="scientific">Brevibacterium linens</name>
    <dbReference type="NCBI Taxonomy" id="1703"/>
    <lineage>
        <taxon>Bacteria</taxon>
        <taxon>Bacillati</taxon>
        <taxon>Actinomycetota</taxon>
        <taxon>Actinomycetes</taxon>
        <taxon>Micrococcales</taxon>
        <taxon>Brevibacteriaceae</taxon>
        <taxon>Brevibacterium</taxon>
    </lineage>
</organism>
<comment type="subcellular location">
    <subcellularLocation>
        <location evidence="1 10">Cell membrane</location>
        <topology evidence="1 10">Multi-pass membrane protein</topology>
    </subcellularLocation>
</comment>
<evidence type="ECO:0000256" key="9">
    <source>
        <dbReference type="ARBA" id="ARBA00049940"/>
    </source>
</evidence>
<dbReference type="PANTHER" id="PTHR28259:SF1">
    <property type="entry name" value="FLUORIDE EXPORT PROTEIN 1-RELATED"/>
    <property type="match status" value="1"/>
</dbReference>
<dbReference type="EMBL" id="CP014869">
    <property type="protein sequence ID" value="AMT92942.1"/>
    <property type="molecule type" value="Genomic_DNA"/>
</dbReference>
<evidence type="ECO:0000256" key="6">
    <source>
        <dbReference type="ARBA" id="ARBA00023303"/>
    </source>
</evidence>
<dbReference type="InterPro" id="IPR003691">
    <property type="entry name" value="FluC"/>
</dbReference>
<name>A0A142NK65_BRELN</name>
<sequence length="145" mass="14826">MAEARPLHLRLPYLGLALVGGSLGTAAREAISLAVPDIDGIPVAIFAINVLGAFCLGILLSGLSRMGPDVGMRQKIRIFIGTGFMGGFTTYSALATDTASLLGEGRLGAGLLYGLVTVIIGGLATWAGIALASLRRPSDEDGGTR</sequence>
<protein>
    <recommendedName>
        <fullName evidence="10">Fluoride-specific ion channel FluC</fullName>
    </recommendedName>
</protein>
<dbReference type="KEGG" id="bly:A2T55_03355"/>
<comment type="catalytic activity">
    <reaction evidence="8">
        <text>fluoride(in) = fluoride(out)</text>
        <dbReference type="Rhea" id="RHEA:76159"/>
        <dbReference type="ChEBI" id="CHEBI:17051"/>
    </reaction>
    <physiologicalReaction direction="left-to-right" evidence="8">
        <dbReference type="Rhea" id="RHEA:76160"/>
    </physiologicalReaction>
</comment>
<comment type="function">
    <text evidence="9 10">Fluoride-specific ion channel. Important for reducing fluoride concentration in the cell, thus reducing its toxicity.</text>
</comment>
<evidence type="ECO:0000256" key="1">
    <source>
        <dbReference type="ARBA" id="ARBA00004651"/>
    </source>
</evidence>
<keyword evidence="10" id="KW-0406">Ion transport</keyword>
<evidence type="ECO:0000256" key="2">
    <source>
        <dbReference type="ARBA" id="ARBA00022475"/>
    </source>
</evidence>
<feature type="binding site" evidence="10">
    <location>
        <position position="86"/>
    </location>
    <ligand>
        <name>Na(+)</name>
        <dbReference type="ChEBI" id="CHEBI:29101"/>
        <note>structural</note>
    </ligand>
</feature>
<feature type="transmembrane region" description="Helical" evidence="10">
    <location>
        <begin position="107"/>
        <end position="132"/>
    </location>
</feature>
<accession>A0A142NK65</accession>
<evidence type="ECO:0000256" key="8">
    <source>
        <dbReference type="ARBA" id="ARBA00035585"/>
    </source>
</evidence>